<gene>
    <name evidence="4" type="ORF">ACA1_033640</name>
</gene>
<accession>L8GJ60</accession>
<dbReference type="KEGG" id="acan:ACA1_033640"/>
<evidence type="ECO:0000313" key="4">
    <source>
        <dbReference type="EMBL" id="ELR12216.1"/>
    </source>
</evidence>
<feature type="domain" description="Calcineurin-like phosphoesterase" evidence="3">
    <location>
        <begin position="19"/>
        <end position="213"/>
    </location>
</feature>
<dbReference type="CDD" id="cd07406">
    <property type="entry name" value="MPP_CG11883_N"/>
    <property type="match status" value="1"/>
</dbReference>
<reference evidence="4 5" key="1">
    <citation type="journal article" date="2013" name="Genome Biol.">
        <title>Genome of Acanthamoeba castellanii highlights extensive lateral gene transfer and early evolution of tyrosine kinase signaling.</title>
        <authorList>
            <person name="Clarke M."/>
            <person name="Lohan A.J."/>
            <person name="Liu B."/>
            <person name="Lagkouvardos I."/>
            <person name="Roy S."/>
            <person name="Zafar N."/>
            <person name="Bertelli C."/>
            <person name="Schilde C."/>
            <person name="Kianianmomeni A."/>
            <person name="Burglin T.R."/>
            <person name="Frech C."/>
            <person name="Turcotte B."/>
            <person name="Kopec K.O."/>
            <person name="Synnott J.M."/>
            <person name="Choo C."/>
            <person name="Paponov I."/>
            <person name="Finkler A."/>
            <person name="Soon Heng Tan C."/>
            <person name="Hutchins A.P."/>
            <person name="Weinmeier T."/>
            <person name="Rattei T."/>
            <person name="Chu J.S."/>
            <person name="Gimenez G."/>
            <person name="Irimia M."/>
            <person name="Rigden D.J."/>
            <person name="Fitzpatrick D.A."/>
            <person name="Lorenzo-Morales J."/>
            <person name="Bateman A."/>
            <person name="Chiu C.H."/>
            <person name="Tang P."/>
            <person name="Hegemann P."/>
            <person name="Fromm H."/>
            <person name="Raoult D."/>
            <person name="Greub G."/>
            <person name="Miranda-Saavedra D."/>
            <person name="Chen N."/>
            <person name="Nash P."/>
            <person name="Ginger M.L."/>
            <person name="Horn M."/>
            <person name="Schaap P."/>
            <person name="Caler L."/>
            <person name="Loftus B."/>
        </authorList>
    </citation>
    <scope>NUCLEOTIDE SEQUENCE [LARGE SCALE GENOMIC DNA]</scope>
    <source>
        <strain evidence="4 5">Neff</strain>
    </source>
</reference>
<dbReference type="InterPro" id="IPR006179">
    <property type="entry name" value="5_nucleotidase/apyrase"/>
</dbReference>
<dbReference type="STRING" id="1257118.L8GJ60"/>
<dbReference type="PANTHER" id="PTHR11575:SF48">
    <property type="entry name" value="5'-NUCLEOTIDASE"/>
    <property type="match status" value="1"/>
</dbReference>
<dbReference type="VEuPathDB" id="AmoebaDB:ACA1_033640"/>
<keyword evidence="1" id="KW-0547">Nucleotide-binding</keyword>
<evidence type="ECO:0000256" key="2">
    <source>
        <dbReference type="ARBA" id="ARBA00023134"/>
    </source>
</evidence>
<proteinExistence type="predicted"/>
<dbReference type="Pfam" id="PF04670">
    <property type="entry name" value="Gtr1_RagA"/>
    <property type="match status" value="1"/>
</dbReference>
<dbReference type="GO" id="GO:0009166">
    <property type="term" value="P:nucleotide catabolic process"/>
    <property type="evidence" value="ECO:0007669"/>
    <property type="project" value="InterPro"/>
</dbReference>
<dbReference type="OMA" id="KTHLMEW"/>
<evidence type="ECO:0000313" key="5">
    <source>
        <dbReference type="Proteomes" id="UP000011083"/>
    </source>
</evidence>
<dbReference type="InterPro" id="IPR041821">
    <property type="entry name" value="CG11883_N"/>
</dbReference>
<dbReference type="RefSeq" id="XP_004334229.1">
    <property type="nucleotide sequence ID" value="XM_004334181.1"/>
</dbReference>
<dbReference type="OrthoDB" id="26136at2759"/>
<dbReference type="GeneID" id="14912699"/>
<dbReference type="Pfam" id="PF00149">
    <property type="entry name" value="Metallophos"/>
    <property type="match status" value="1"/>
</dbReference>
<evidence type="ECO:0000259" key="3">
    <source>
        <dbReference type="Pfam" id="PF00149"/>
    </source>
</evidence>
<dbReference type="GO" id="GO:0005525">
    <property type="term" value="F:GTP binding"/>
    <property type="evidence" value="ECO:0007669"/>
    <property type="project" value="UniProtKB-KW"/>
</dbReference>
<dbReference type="InterPro" id="IPR029052">
    <property type="entry name" value="Metallo-depent_PP-like"/>
</dbReference>
<dbReference type="InterPro" id="IPR006762">
    <property type="entry name" value="Gtr1_RagA"/>
</dbReference>
<organism evidence="4 5">
    <name type="scientific">Acanthamoeba castellanii (strain ATCC 30010 / Neff)</name>
    <dbReference type="NCBI Taxonomy" id="1257118"/>
    <lineage>
        <taxon>Eukaryota</taxon>
        <taxon>Amoebozoa</taxon>
        <taxon>Discosea</taxon>
        <taxon>Longamoebia</taxon>
        <taxon>Centramoebida</taxon>
        <taxon>Acanthamoebidae</taxon>
        <taxon>Acanthamoeba</taxon>
    </lineage>
</organism>
<dbReference type="AlphaFoldDB" id="L8GJ60"/>
<dbReference type="SUPFAM" id="SSF56300">
    <property type="entry name" value="Metallo-dependent phosphatases"/>
    <property type="match status" value="1"/>
</dbReference>
<dbReference type="Proteomes" id="UP000011083">
    <property type="component" value="Unassembled WGS sequence"/>
</dbReference>
<evidence type="ECO:0000256" key="1">
    <source>
        <dbReference type="ARBA" id="ARBA00022741"/>
    </source>
</evidence>
<protein>
    <submittedName>
        <fullName evidence="4">Ser/Thr phosphatase family protein</fullName>
    </submittedName>
</protein>
<dbReference type="EMBL" id="KB008125">
    <property type="protein sequence ID" value="ELR12216.1"/>
    <property type="molecule type" value="Genomic_DNA"/>
</dbReference>
<dbReference type="PANTHER" id="PTHR11575">
    <property type="entry name" value="5'-NUCLEOTIDASE-RELATED"/>
    <property type="match status" value="1"/>
</dbReference>
<dbReference type="GO" id="GO:0016787">
    <property type="term" value="F:hydrolase activity"/>
    <property type="evidence" value="ECO:0007669"/>
    <property type="project" value="InterPro"/>
</dbReference>
<keyword evidence="5" id="KW-1185">Reference proteome</keyword>
<dbReference type="Gene3D" id="3.60.21.10">
    <property type="match status" value="1"/>
</dbReference>
<name>L8GJ60_ACACF</name>
<dbReference type="InterPro" id="IPR004843">
    <property type="entry name" value="Calcineurin-like_PHP"/>
</dbReference>
<sequence length="404" mass="45238">MEATAPEAGSGAKQADVFIWHFNDVYEEPVGGAARFATALRAQAASKPLVLFSGDVFNPSLMSTVTKGKHMVPILNELGVHCSVFGNHDFDFGVDTLVKYSNQCKFPWLMSNVNLSATHQPLASGLKTHLMEWNGVKIGLVGLVEEDWLQTIVNLPPVEFLDFVLEGRRLASELRAQGAQLVVALTHMRMPNAEKLAQEVKEIDLVLNGHDHFYEVRKADETGTWIINSGTDFRNATVVRIFLSDGHPPRFELERVDITKRFEEDAAVKKIVQEYSEELETRLQKVIGWAGNCRLEKSFLIDVVSKIYVATDSSPVDMQTYELCSDMIDVVIDVSCIYGMKEDSDGLAYDDKSQSLIKLSNGMVLYLREVNKCENFDKHGLLNYNFQCLKQSITEVFQASNTAK</sequence>
<dbReference type="Gene3D" id="3.30.450.190">
    <property type="match status" value="1"/>
</dbReference>
<keyword evidence="2" id="KW-0342">GTP-binding</keyword>